<accession>A0A4R2N3Q2</accession>
<dbReference type="PRINTS" id="PR00359">
    <property type="entry name" value="BP450"/>
</dbReference>
<dbReference type="OrthoDB" id="9764248at2"/>
<organism evidence="3 4">
    <name type="scientific">Simplicispira metamorpha</name>
    <dbReference type="NCBI Taxonomy" id="80881"/>
    <lineage>
        <taxon>Bacteria</taxon>
        <taxon>Pseudomonadati</taxon>
        <taxon>Pseudomonadota</taxon>
        <taxon>Betaproteobacteria</taxon>
        <taxon>Burkholderiales</taxon>
        <taxon>Comamonadaceae</taxon>
        <taxon>Simplicispira</taxon>
    </lineage>
</organism>
<evidence type="ECO:0000256" key="1">
    <source>
        <dbReference type="ARBA" id="ARBA00010617"/>
    </source>
</evidence>
<keyword evidence="2" id="KW-0503">Monooxygenase</keyword>
<evidence type="ECO:0000256" key="2">
    <source>
        <dbReference type="RuleBase" id="RU000461"/>
    </source>
</evidence>
<dbReference type="PANTHER" id="PTHR46696:SF3">
    <property type="entry name" value="PULCHERRIMINIC ACID SYNTHASE"/>
    <property type="match status" value="1"/>
</dbReference>
<dbReference type="GO" id="GO:0016705">
    <property type="term" value="F:oxidoreductase activity, acting on paired donors, with incorporation or reduction of molecular oxygen"/>
    <property type="evidence" value="ECO:0007669"/>
    <property type="project" value="InterPro"/>
</dbReference>
<dbReference type="AlphaFoldDB" id="A0A4R2N3Q2"/>
<reference evidence="3 4" key="1">
    <citation type="submission" date="2019-03" db="EMBL/GenBank/DDBJ databases">
        <title>Genomic Encyclopedia of Type Strains, Phase IV (KMG-IV): sequencing the most valuable type-strain genomes for metagenomic binning, comparative biology and taxonomic classification.</title>
        <authorList>
            <person name="Goeker M."/>
        </authorList>
    </citation>
    <scope>NUCLEOTIDE SEQUENCE [LARGE SCALE GENOMIC DNA]</scope>
    <source>
        <strain evidence="3 4">DSM 1837</strain>
    </source>
</reference>
<dbReference type="EMBL" id="SLXH01000028">
    <property type="protein sequence ID" value="TCP14714.1"/>
    <property type="molecule type" value="Genomic_DNA"/>
</dbReference>
<dbReference type="InterPro" id="IPR036396">
    <property type="entry name" value="Cyt_P450_sf"/>
</dbReference>
<keyword evidence="2" id="KW-0349">Heme</keyword>
<dbReference type="InterPro" id="IPR001128">
    <property type="entry name" value="Cyt_P450"/>
</dbReference>
<comment type="caution">
    <text evidence="3">The sequence shown here is derived from an EMBL/GenBank/DDBJ whole genome shotgun (WGS) entry which is preliminary data.</text>
</comment>
<keyword evidence="2" id="KW-0560">Oxidoreductase</keyword>
<dbReference type="InterPro" id="IPR017972">
    <property type="entry name" value="Cyt_P450_CS"/>
</dbReference>
<dbReference type="Proteomes" id="UP000295182">
    <property type="component" value="Unassembled WGS sequence"/>
</dbReference>
<keyword evidence="2" id="KW-0479">Metal-binding</keyword>
<name>A0A4R2N3Q2_9BURK</name>
<dbReference type="Pfam" id="PF00067">
    <property type="entry name" value="p450"/>
    <property type="match status" value="1"/>
</dbReference>
<dbReference type="GO" id="GO:0020037">
    <property type="term" value="F:heme binding"/>
    <property type="evidence" value="ECO:0007669"/>
    <property type="project" value="InterPro"/>
</dbReference>
<keyword evidence="2" id="KW-0408">Iron</keyword>
<sequence length="426" mass="47320">MKTTYRSEKLEEAFAALSANYRGTDIDLYAVCRDRRATSPVATGDFMNSIGVPTHAGANHGHPTFTLFKYNDVKNVLQDSATFNSRFMAKGFGSFFSADGLVITAMDGEAHRKARGLLQPVFAPDAVLPWRAAIEHQIRDEFILPLVPDKRADLLDFGLYFPIRVIYGLIGFPDEELGNFYEYAAMGLTVLAGPKIDPAEEAASRERAMKATNTLYETVMALVKRRRAEGAPGDDLVCRLLRAEFEGRKLDDHEITTFARSMVAAGGETTTRTFSSIMTLLLQRPALVERVRNDRSLVSKLIDEGVRFEPVSTVKVRQAVRDVEIRGVQIPRDAMVQCVVASANRDEEIFDNSDTFDIDRRQKPSFTFGFGPHMCIGQYLAKMELSIAINAVLDLFPNIRLDPDRPAPVIAGSMLRGASSVPVIWD</sequence>
<dbReference type="PROSITE" id="PS00086">
    <property type="entry name" value="CYTOCHROME_P450"/>
    <property type="match status" value="1"/>
</dbReference>
<evidence type="ECO:0000313" key="3">
    <source>
        <dbReference type="EMBL" id="TCP14714.1"/>
    </source>
</evidence>
<evidence type="ECO:0000313" key="4">
    <source>
        <dbReference type="Proteomes" id="UP000295182"/>
    </source>
</evidence>
<protein>
    <submittedName>
        <fullName evidence="3">Cytochrome P450</fullName>
    </submittedName>
</protein>
<dbReference type="PANTHER" id="PTHR46696">
    <property type="entry name" value="P450, PUTATIVE (EUROFUNG)-RELATED"/>
    <property type="match status" value="1"/>
</dbReference>
<dbReference type="Gene3D" id="1.10.630.10">
    <property type="entry name" value="Cytochrome P450"/>
    <property type="match status" value="1"/>
</dbReference>
<gene>
    <name evidence="3" type="ORF">EV674_12832</name>
</gene>
<dbReference type="SUPFAM" id="SSF48264">
    <property type="entry name" value="Cytochrome P450"/>
    <property type="match status" value="1"/>
</dbReference>
<keyword evidence="4" id="KW-1185">Reference proteome</keyword>
<dbReference type="GO" id="GO:0005506">
    <property type="term" value="F:iron ion binding"/>
    <property type="evidence" value="ECO:0007669"/>
    <property type="project" value="InterPro"/>
</dbReference>
<comment type="similarity">
    <text evidence="1 2">Belongs to the cytochrome P450 family.</text>
</comment>
<dbReference type="RefSeq" id="WP_060987181.1">
    <property type="nucleotide sequence ID" value="NZ_QXNC01000032.1"/>
</dbReference>
<dbReference type="PRINTS" id="PR00385">
    <property type="entry name" value="P450"/>
</dbReference>
<proteinExistence type="inferred from homology"/>
<dbReference type="InterPro" id="IPR002397">
    <property type="entry name" value="Cyt_P450_B"/>
</dbReference>
<dbReference type="GO" id="GO:0004497">
    <property type="term" value="F:monooxygenase activity"/>
    <property type="evidence" value="ECO:0007669"/>
    <property type="project" value="UniProtKB-KW"/>
</dbReference>